<keyword evidence="3" id="KW-0479">Metal-binding</keyword>
<comment type="cofactor">
    <cofactor evidence="2">
        <name>Mg(2+)</name>
        <dbReference type="ChEBI" id="CHEBI:18420"/>
    </cofactor>
</comment>
<name>A0ABC8WWP1_9POAL</name>
<dbReference type="Gene3D" id="1.50.10.130">
    <property type="entry name" value="Terpene synthase, N-terminal domain"/>
    <property type="match status" value="1"/>
</dbReference>
<reference evidence="7" key="1">
    <citation type="submission" date="2024-06" db="EMBL/GenBank/DDBJ databases">
        <authorList>
            <person name="Ryan C."/>
        </authorList>
    </citation>
    <scope>NUCLEOTIDE SEQUENCE [LARGE SCALE GENOMIC DNA]</scope>
</reference>
<accession>A0ABC8WWP1</accession>
<dbReference type="InterPro" id="IPR008930">
    <property type="entry name" value="Terpenoid_cyclase/PrenylTrfase"/>
</dbReference>
<comment type="cofactor">
    <cofactor evidence="1">
        <name>Mn(2+)</name>
        <dbReference type="ChEBI" id="CHEBI:29035"/>
    </cofactor>
</comment>
<dbReference type="SUPFAM" id="SSF48576">
    <property type="entry name" value="Terpenoid synthases"/>
    <property type="match status" value="1"/>
</dbReference>
<gene>
    <name evidence="6" type="ORF">URODEC1_LOCUS18136</name>
</gene>
<evidence type="ECO:0000256" key="3">
    <source>
        <dbReference type="ARBA" id="ARBA00022723"/>
    </source>
</evidence>
<dbReference type="SFLD" id="SFLDG01019">
    <property type="entry name" value="Terpene_Cyclase_Like_1_C_Termi"/>
    <property type="match status" value="1"/>
</dbReference>
<dbReference type="InterPro" id="IPR036965">
    <property type="entry name" value="Terpene_synth_N_sf"/>
</dbReference>
<dbReference type="GO" id="GO:0010333">
    <property type="term" value="F:terpene synthase activity"/>
    <property type="evidence" value="ECO:0007669"/>
    <property type="project" value="UniProtKB-ARBA"/>
</dbReference>
<evidence type="ECO:0000259" key="4">
    <source>
        <dbReference type="Pfam" id="PF01397"/>
    </source>
</evidence>
<dbReference type="GO" id="GO:0046872">
    <property type="term" value="F:metal ion binding"/>
    <property type="evidence" value="ECO:0007669"/>
    <property type="project" value="UniProtKB-KW"/>
</dbReference>
<evidence type="ECO:0000313" key="6">
    <source>
        <dbReference type="EMBL" id="CAL4916673.1"/>
    </source>
</evidence>
<dbReference type="InterPro" id="IPR034741">
    <property type="entry name" value="Terpene_cyclase-like_1_C"/>
</dbReference>
<evidence type="ECO:0000256" key="2">
    <source>
        <dbReference type="ARBA" id="ARBA00001946"/>
    </source>
</evidence>
<evidence type="ECO:0000259" key="5">
    <source>
        <dbReference type="Pfam" id="PF03936"/>
    </source>
</evidence>
<reference evidence="6 7" key="2">
    <citation type="submission" date="2024-10" db="EMBL/GenBank/DDBJ databases">
        <authorList>
            <person name="Ryan C."/>
        </authorList>
    </citation>
    <scope>NUCLEOTIDE SEQUENCE [LARGE SCALE GENOMIC DNA]</scope>
</reference>
<dbReference type="SFLD" id="SFLDS00005">
    <property type="entry name" value="Isoprenoid_Synthase_Type_I"/>
    <property type="match status" value="1"/>
</dbReference>
<proteinExistence type="predicted"/>
<dbReference type="EMBL" id="OZ075123">
    <property type="protein sequence ID" value="CAL4916673.1"/>
    <property type="molecule type" value="Genomic_DNA"/>
</dbReference>
<dbReference type="Gene3D" id="1.10.600.10">
    <property type="entry name" value="Farnesyl Diphosphate Synthase"/>
    <property type="match status" value="1"/>
</dbReference>
<dbReference type="PANTHER" id="PTHR31225:SF228">
    <property type="entry name" value="ALPHA-TERPINEOL SYNTHASE, CHLOROPLASTIC"/>
    <property type="match status" value="1"/>
</dbReference>
<dbReference type="InterPro" id="IPR001906">
    <property type="entry name" value="Terpene_synth_N"/>
</dbReference>
<dbReference type="Pfam" id="PF01397">
    <property type="entry name" value="Terpene_synth"/>
    <property type="match status" value="1"/>
</dbReference>
<dbReference type="FunFam" id="1.10.600.10:FF:000007">
    <property type="entry name" value="Isoprene synthase, chloroplastic"/>
    <property type="match status" value="1"/>
</dbReference>
<sequence length="571" mass="66833">MLPSWQQRSRIRAKVATGGNQQLRPFNVERRRSNEDSTFFHPSIWGDFFLHYKNTTTPAQQILMEEQAKRLKKEVAKVVSNSSNCSLLQRMHIIYALERLCLDYHFEEEINCVIAQISKVDISNYDLHTVALWFYLLRSHRQKVSADVFAAFKDEEGRFSRHNPRDLLSLYNAAHLRMHGEKILDEAISFTKSELQSLVPDLAQQDGPFAREIIRALDIPIPRRVRIYEAKFYISIYEEDTTVDRMIIEFAKLNSNLIQNQHQQELKILTRWWKNLNLQANFSFSRDRIVENYFWMVGAYFEPSYSRARVILTMVMATAVILDDFYDAYATSEECELFTKCIECWDRKAAKNLPENMKLVLGQILDNFETIKQNLAAHEKYQVSYLRNIIVDVVRAYNTEVKWRDEKYVPKTVEEHLQVSARSGACHLLSCASFVGMRDIRKESFDWVSSMPTMVHALCLILRLSDDLEESYEEGEMPLDVASAIDSCMKEHKISMESARRKVKDQIEESWKDVNEEWLNPDHAQPKELLERIFNLTRTMEYMYKQEDALTTSHAVKGTISSLFVESFTII</sequence>
<dbReference type="SUPFAM" id="SSF48239">
    <property type="entry name" value="Terpenoid cyclases/Protein prenyltransferases"/>
    <property type="match status" value="1"/>
</dbReference>
<dbReference type="CDD" id="cd00684">
    <property type="entry name" value="Terpene_cyclase_plant_C1"/>
    <property type="match status" value="1"/>
</dbReference>
<dbReference type="InterPro" id="IPR005630">
    <property type="entry name" value="Terpene_synthase_metal-bd"/>
</dbReference>
<dbReference type="InterPro" id="IPR008949">
    <property type="entry name" value="Isoprenoid_synthase_dom_sf"/>
</dbReference>
<dbReference type="InterPro" id="IPR050148">
    <property type="entry name" value="Terpene_synthase-like"/>
</dbReference>
<evidence type="ECO:0000256" key="1">
    <source>
        <dbReference type="ARBA" id="ARBA00001936"/>
    </source>
</evidence>
<organism evidence="6 7">
    <name type="scientific">Urochloa decumbens</name>
    <dbReference type="NCBI Taxonomy" id="240449"/>
    <lineage>
        <taxon>Eukaryota</taxon>
        <taxon>Viridiplantae</taxon>
        <taxon>Streptophyta</taxon>
        <taxon>Embryophyta</taxon>
        <taxon>Tracheophyta</taxon>
        <taxon>Spermatophyta</taxon>
        <taxon>Magnoliopsida</taxon>
        <taxon>Liliopsida</taxon>
        <taxon>Poales</taxon>
        <taxon>Poaceae</taxon>
        <taxon>PACMAD clade</taxon>
        <taxon>Panicoideae</taxon>
        <taxon>Panicodae</taxon>
        <taxon>Paniceae</taxon>
        <taxon>Melinidinae</taxon>
        <taxon>Urochloa</taxon>
    </lineage>
</organism>
<keyword evidence="7" id="KW-1185">Reference proteome</keyword>
<protein>
    <submittedName>
        <fullName evidence="6">Uncharacterized protein</fullName>
    </submittedName>
</protein>
<dbReference type="Pfam" id="PF03936">
    <property type="entry name" value="Terpene_synth_C"/>
    <property type="match status" value="1"/>
</dbReference>
<feature type="domain" description="Terpene synthase N-terminal" evidence="4">
    <location>
        <begin position="44"/>
        <end position="217"/>
    </location>
</feature>
<dbReference type="InterPro" id="IPR044814">
    <property type="entry name" value="Terpene_cyclase_plant_C1"/>
</dbReference>
<dbReference type="Proteomes" id="UP001497457">
    <property type="component" value="Chromosome 13rd"/>
</dbReference>
<feature type="domain" description="Terpene synthase metal-binding" evidence="5">
    <location>
        <begin position="274"/>
        <end position="513"/>
    </location>
</feature>
<dbReference type="AlphaFoldDB" id="A0ABC8WWP1"/>
<evidence type="ECO:0000313" key="7">
    <source>
        <dbReference type="Proteomes" id="UP001497457"/>
    </source>
</evidence>
<dbReference type="PANTHER" id="PTHR31225">
    <property type="entry name" value="OS04G0344100 PROTEIN-RELATED"/>
    <property type="match status" value="1"/>
</dbReference>